<gene>
    <name evidence="1" type="ORF">K4L44_07895</name>
</gene>
<protein>
    <submittedName>
        <fullName evidence="1">Threonyl-tRNA synthetase editing domain-containing protein</fullName>
    </submittedName>
</protein>
<name>A0AC61NRC3_9BACT</name>
<sequence length="138" mass="15720">MKVLVFYVNSFEYTPNQKSLDIAPDCPTATTIINDAILAFIHAEPSDQDENLKSRDKKLANHLKWCCRKNNTTNVIIHSFAHLAEAKADWEFTQNLLNQCDIRLKNGGFVTHQTPFGHFLDLKIDAPGHSLARLWKTL</sequence>
<accession>A0AC61NRC3</accession>
<proteinExistence type="predicted"/>
<evidence type="ECO:0000313" key="1">
    <source>
        <dbReference type="EMBL" id="QZE15744.1"/>
    </source>
</evidence>
<keyword evidence="2" id="KW-1185">Reference proteome</keyword>
<reference evidence="1" key="1">
    <citation type="submission" date="2021-08" db="EMBL/GenBank/DDBJ databases">
        <title>Novel anaerobic bacterium isolated from sea squirt in East Sea, Republic of Korea.</title>
        <authorList>
            <person name="Nguyen T.H."/>
            <person name="Li Z."/>
            <person name="Lee Y.-J."/>
            <person name="Ko J."/>
            <person name="Kim S.-G."/>
        </authorList>
    </citation>
    <scope>NUCLEOTIDE SEQUENCE</scope>
    <source>
        <strain evidence="1">KCTC 25031</strain>
    </source>
</reference>
<evidence type="ECO:0000313" key="2">
    <source>
        <dbReference type="Proteomes" id="UP000826212"/>
    </source>
</evidence>
<dbReference type="EMBL" id="CP081303">
    <property type="protein sequence ID" value="QZE15744.1"/>
    <property type="molecule type" value="Genomic_DNA"/>
</dbReference>
<dbReference type="Proteomes" id="UP000826212">
    <property type="component" value="Chromosome"/>
</dbReference>
<organism evidence="1 2">
    <name type="scientific">Halosquirtibacter laminarini</name>
    <dbReference type="NCBI Taxonomy" id="3374600"/>
    <lineage>
        <taxon>Bacteria</taxon>
        <taxon>Pseudomonadati</taxon>
        <taxon>Bacteroidota</taxon>
        <taxon>Bacteroidia</taxon>
        <taxon>Marinilabiliales</taxon>
        <taxon>Prolixibacteraceae</taxon>
        <taxon>Halosquirtibacter</taxon>
    </lineage>
</organism>